<organism evidence="1 2">
    <name type="scientific">Oryza sativa subsp. japonica</name>
    <name type="common">Rice</name>
    <dbReference type="NCBI Taxonomy" id="39947"/>
    <lineage>
        <taxon>Eukaryota</taxon>
        <taxon>Viridiplantae</taxon>
        <taxon>Streptophyta</taxon>
        <taxon>Embryophyta</taxon>
        <taxon>Tracheophyta</taxon>
        <taxon>Spermatophyta</taxon>
        <taxon>Magnoliopsida</taxon>
        <taxon>Liliopsida</taxon>
        <taxon>Poales</taxon>
        <taxon>Poaceae</taxon>
        <taxon>BOP clade</taxon>
        <taxon>Oryzoideae</taxon>
        <taxon>Oryzeae</taxon>
        <taxon>Oryzinae</taxon>
        <taxon>Oryza</taxon>
        <taxon>Oryza sativa</taxon>
    </lineage>
</organism>
<evidence type="ECO:0000313" key="1">
    <source>
        <dbReference type="EMBL" id="BAS98357.1"/>
    </source>
</evidence>
<keyword evidence="2" id="KW-1185">Reference proteome</keyword>
<proteinExistence type="predicted"/>
<accession>A0A0P0WYJ5</accession>
<dbReference type="PaxDb" id="39947-A0A0P0WYJ5"/>
<sequence length="90" mass="9772">MGCATLTQARHLKLSCILESSYMFLTMDIVPRSSPVPHNEITRRSLLFSVINLMRSTTPLRLAAVSLASARMSNPGAPPPVAEPDDTNCC</sequence>
<protein>
    <submittedName>
        <fullName evidence="1">Os06g0577350 protein</fullName>
    </submittedName>
</protein>
<dbReference type="AlphaFoldDB" id="A0A0P0WYJ5"/>
<name>A0A0P0WYJ5_ORYSJ</name>
<dbReference type="InParanoid" id="A0A0P0WYJ5"/>
<dbReference type="Proteomes" id="UP000059680">
    <property type="component" value="Chromosome 6"/>
</dbReference>
<evidence type="ECO:0000313" key="2">
    <source>
        <dbReference type="Proteomes" id="UP000059680"/>
    </source>
</evidence>
<reference evidence="2" key="1">
    <citation type="journal article" date="2005" name="Nature">
        <title>The map-based sequence of the rice genome.</title>
        <authorList>
            <consortium name="International rice genome sequencing project (IRGSP)"/>
            <person name="Matsumoto T."/>
            <person name="Wu J."/>
            <person name="Kanamori H."/>
            <person name="Katayose Y."/>
            <person name="Fujisawa M."/>
            <person name="Namiki N."/>
            <person name="Mizuno H."/>
            <person name="Yamamoto K."/>
            <person name="Antonio B.A."/>
            <person name="Baba T."/>
            <person name="Sakata K."/>
            <person name="Nagamura Y."/>
            <person name="Aoki H."/>
            <person name="Arikawa K."/>
            <person name="Arita K."/>
            <person name="Bito T."/>
            <person name="Chiden Y."/>
            <person name="Fujitsuka N."/>
            <person name="Fukunaka R."/>
            <person name="Hamada M."/>
            <person name="Harada C."/>
            <person name="Hayashi A."/>
            <person name="Hijishita S."/>
            <person name="Honda M."/>
            <person name="Hosokawa S."/>
            <person name="Ichikawa Y."/>
            <person name="Idonuma A."/>
            <person name="Iijima M."/>
            <person name="Ikeda M."/>
            <person name="Ikeno M."/>
            <person name="Ito K."/>
            <person name="Ito S."/>
            <person name="Ito T."/>
            <person name="Ito Y."/>
            <person name="Ito Y."/>
            <person name="Iwabuchi A."/>
            <person name="Kamiya K."/>
            <person name="Karasawa W."/>
            <person name="Kurita K."/>
            <person name="Katagiri S."/>
            <person name="Kikuta A."/>
            <person name="Kobayashi H."/>
            <person name="Kobayashi N."/>
            <person name="Machita K."/>
            <person name="Maehara T."/>
            <person name="Masukawa M."/>
            <person name="Mizubayashi T."/>
            <person name="Mukai Y."/>
            <person name="Nagasaki H."/>
            <person name="Nagata Y."/>
            <person name="Naito S."/>
            <person name="Nakashima M."/>
            <person name="Nakama Y."/>
            <person name="Nakamichi Y."/>
            <person name="Nakamura M."/>
            <person name="Meguro A."/>
            <person name="Negishi M."/>
            <person name="Ohta I."/>
            <person name="Ohta T."/>
            <person name="Okamoto M."/>
            <person name="Ono N."/>
            <person name="Saji S."/>
            <person name="Sakaguchi M."/>
            <person name="Sakai K."/>
            <person name="Shibata M."/>
            <person name="Shimokawa T."/>
            <person name="Song J."/>
            <person name="Takazaki Y."/>
            <person name="Terasawa K."/>
            <person name="Tsugane M."/>
            <person name="Tsuji K."/>
            <person name="Ueda S."/>
            <person name="Waki K."/>
            <person name="Yamagata H."/>
            <person name="Yamamoto M."/>
            <person name="Yamamoto S."/>
            <person name="Yamane H."/>
            <person name="Yoshiki S."/>
            <person name="Yoshihara R."/>
            <person name="Yukawa K."/>
            <person name="Zhong H."/>
            <person name="Yano M."/>
            <person name="Yuan Q."/>
            <person name="Ouyang S."/>
            <person name="Liu J."/>
            <person name="Jones K.M."/>
            <person name="Gansberger K."/>
            <person name="Moffat K."/>
            <person name="Hill J."/>
            <person name="Bera J."/>
            <person name="Fadrosh D."/>
            <person name="Jin S."/>
            <person name="Johri S."/>
            <person name="Kim M."/>
            <person name="Overton L."/>
            <person name="Reardon M."/>
            <person name="Tsitrin T."/>
            <person name="Vuong H."/>
            <person name="Weaver B."/>
            <person name="Ciecko A."/>
            <person name="Tallon L."/>
            <person name="Jackson J."/>
            <person name="Pai G."/>
            <person name="Aken S.V."/>
            <person name="Utterback T."/>
            <person name="Reidmuller S."/>
            <person name="Feldblyum T."/>
            <person name="Hsiao J."/>
            <person name="Zismann V."/>
            <person name="Iobst S."/>
            <person name="de Vazeille A.R."/>
            <person name="Buell C.R."/>
            <person name="Ying K."/>
            <person name="Li Y."/>
            <person name="Lu T."/>
            <person name="Huang Y."/>
            <person name="Zhao Q."/>
            <person name="Feng Q."/>
            <person name="Zhang L."/>
            <person name="Zhu J."/>
            <person name="Weng Q."/>
            <person name="Mu J."/>
            <person name="Lu Y."/>
            <person name="Fan D."/>
            <person name="Liu Y."/>
            <person name="Guan J."/>
            <person name="Zhang Y."/>
            <person name="Yu S."/>
            <person name="Liu X."/>
            <person name="Zhang Y."/>
            <person name="Hong G."/>
            <person name="Han B."/>
            <person name="Choisne N."/>
            <person name="Demange N."/>
            <person name="Orjeda G."/>
            <person name="Samain S."/>
            <person name="Cattolico L."/>
            <person name="Pelletier E."/>
            <person name="Couloux A."/>
            <person name="Segurens B."/>
            <person name="Wincker P."/>
            <person name="D'Hont A."/>
            <person name="Scarpelli C."/>
            <person name="Weissenbach J."/>
            <person name="Salanoubat M."/>
            <person name="Quetier F."/>
            <person name="Yu Y."/>
            <person name="Kim H.R."/>
            <person name="Rambo T."/>
            <person name="Currie J."/>
            <person name="Collura K."/>
            <person name="Luo M."/>
            <person name="Yang T."/>
            <person name="Ammiraju J.S.S."/>
            <person name="Engler F."/>
            <person name="Soderlund C."/>
            <person name="Wing R.A."/>
            <person name="Palmer L.E."/>
            <person name="de la Bastide M."/>
            <person name="Spiegel L."/>
            <person name="Nascimento L."/>
            <person name="Zutavern T."/>
            <person name="O'Shaughnessy A."/>
            <person name="Dike S."/>
            <person name="Dedhia N."/>
            <person name="Preston R."/>
            <person name="Balija V."/>
            <person name="McCombie W.R."/>
            <person name="Chow T."/>
            <person name="Chen H."/>
            <person name="Chung M."/>
            <person name="Chen C."/>
            <person name="Shaw J."/>
            <person name="Wu H."/>
            <person name="Hsiao K."/>
            <person name="Chao Y."/>
            <person name="Chu M."/>
            <person name="Cheng C."/>
            <person name="Hour A."/>
            <person name="Lee P."/>
            <person name="Lin S."/>
            <person name="Lin Y."/>
            <person name="Liou J."/>
            <person name="Liu S."/>
            <person name="Hsing Y."/>
            <person name="Raghuvanshi S."/>
            <person name="Mohanty A."/>
            <person name="Bharti A.K."/>
            <person name="Gaur A."/>
            <person name="Gupta V."/>
            <person name="Kumar D."/>
            <person name="Ravi V."/>
            <person name="Vij S."/>
            <person name="Kapur A."/>
            <person name="Khurana P."/>
            <person name="Khurana P."/>
            <person name="Khurana J.P."/>
            <person name="Tyagi A.K."/>
            <person name="Gaikwad K."/>
            <person name="Singh A."/>
            <person name="Dalal V."/>
            <person name="Srivastava S."/>
            <person name="Dixit A."/>
            <person name="Pal A.K."/>
            <person name="Ghazi I.A."/>
            <person name="Yadav M."/>
            <person name="Pandit A."/>
            <person name="Bhargava A."/>
            <person name="Sureshbabu K."/>
            <person name="Batra K."/>
            <person name="Sharma T.R."/>
            <person name="Mohapatra T."/>
            <person name="Singh N.K."/>
            <person name="Messing J."/>
            <person name="Nelson A.B."/>
            <person name="Fuks G."/>
            <person name="Kavchok S."/>
            <person name="Keizer G."/>
            <person name="Linton E."/>
            <person name="Llaca V."/>
            <person name="Song R."/>
            <person name="Tanyolac B."/>
            <person name="Young S."/>
            <person name="Ho-Il K."/>
            <person name="Hahn J.H."/>
            <person name="Sangsakoo G."/>
            <person name="Vanavichit A."/>
            <person name="de Mattos Luiz.A.T."/>
            <person name="Zimmer P.D."/>
            <person name="Malone G."/>
            <person name="Dellagostin O."/>
            <person name="de Oliveira A.C."/>
            <person name="Bevan M."/>
            <person name="Bancroft I."/>
            <person name="Minx P."/>
            <person name="Cordum H."/>
            <person name="Wilson R."/>
            <person name="Cheng Z."/>
            <person name="Jin W."/>
            <person name="Jiang J."/>
            <person name="Leong S.A."/>
            <person name="Iwama H."/>
            <person name="Gojobori T."/>
            <person name="Itoh T."/>
            <person name="Niimura Y."/>
            <person name="Fujii Y."/>
            <person name="Habara T."/>
            <person name="Sakai H."/>
            <person name="Sato Y."/>
            <person name="Wilson G."/>
            <person name="Kumar K."/>
            <person name="McCouch S."/>
            <person name="Juretic N."/>
            <person name="Hoen D."/>
            <person name="Wright S."/>
            <person name="Bruskiewich R."/>
            <person name="Bureau T."/>
            <person name="Miyao A."/>
            <person name="Hirochika H."/>
            <person name="Nishikawa T."/>
            <person name="Kadowaki K."/>
            <person name="Sugiura M."/>
            <person name="Burr B."/>
            <person name="Sasaki T."/>
        </authorList>
    </citation>
    <scope>NUCLEOTIDE SEQUENCE [LARGE SCALE GENOMIC DNA]</scope>
    <source>
        <strain evidence="2">cv. Nipponbare</strain>
    </source>
</reference>
<dbReference type="EMBL" id="AP014962">
    <property type="protein sequence ID" value="BAS98357.1"/>
    <property type="molecule type" value="Genomic_DNA"/>
</dbReference>
<gene>
    <name evidence="1" type="ordered locus">Os06g0577350</name>
    <name evidence="1" type="ORF">OSNPB_060577350</name>
</gene>
<dbReference type="Gramene" id="Os06t0577350-00">
    <property type="protein sequence ID" value="Os06t0577350-00"/>
    <property type="gene ID" value="Os06g0577350"/>
</dbReference>
<reference evidence="1 2" key="2">
    <citation type="journal article" date="2013" name="Plant Cell Physiol.">
        <title>Rice Annotation Project Database (RAP-DB): an integrative and interactive database for rice genomics.</title>
        <authorList>
            <person name="Sakai H."/>
            <person name="Lee S.S."/>
            <person name="Tanaka T."/>
            <person name="Numa H."/>
            <person name="Kim J."/>
            <person name="Kawahara Y."/>
            <person name="Wakimoto H."/>
            <person name="Yang C.C."/>
            <person name="Iwamoto M."/>
            <person name="Abe T."/>
            <person name="Yamada Y."/>
            <person name="Muto A."/>
            <person name="Inokuchi H."/>
            <person name="Ikemura T."/>
            <person name="Matsumoto T."/>
            <person name="Sasaki T."/>
            <person name="Itoh T."/>
        </authorList>
    </citation>
    <scope>NUCLEOTIDE SEQUENCE [LARGE SCALE GENOMIC DNA]</scope>
    <source>
        <strain evidence="2">cv. Nipponbare</strain>
    </source>
</reference>
<reference evidence="1 2" key="3">
    <citation type="journal article" date="2013" name="Rice">
        <title>Improvement of the Oryza sativa Nipponbare reference genome using next generation sequence and optical map data.</title>
        <authorList>
            <person name="Kawahara Y."/>
            <person name="de la Bastide M."/>
            <person name="Hamilton J.P."/>
            <person name="Kanamori H."/>
            <person name="McCombie W.R."/>
            <person name="Ouyang S."/>
            <person name="Schwartz D.C."/>
            <person name="Tanaka T."/>
            <person name="Wu J."/>
            <person name="Zhou S."/>
            <person name="Childs K.L."/>
            <person name="Davidson R.M."/>
            <person name="Lin H."/>
            <person name="Quesada-Ocampo L."/>
            <person name="Vaillancourt B."/>
            <person name="Sakai H."/>
            <person name="Lee S.S."/>
            <person name="Kim J."/>
            <person name="Numa H."/>
            <person name="Itoh T."/>
            <person name="Buell C.R."/>
            <person name="Matsumoto T."/>
        </authorList>
    </citation>
    <scope>NUCLEOTIDE SEQUENCE [LARGE SCALE GENOMIC DNA]</scope>
    <source>
        <strain evidence="2">cv. Nipponbare</strain>
    </source>
</reference>